<sequence>MTLSLISLIIIVFSLIYCIYINNSIIKNHHRVHQAWADVVTQQRQKSLIIPKIESLVKEHKEFESSTLLDLTQMRSAAVKLTDLPNNITSKDLEHFQHHFQHMLKSMNIVLENYPELKSIDLYCNLANEISNQEDNVGAAIRIYNSNVATFNSCIEVFPNHYLNKIFTKKRLAMPFEHKSSSLEIGFTPAF</sequence>
<gene>
    <name evidence="6" type="ORF">I4902_04915</name>
</gene>
<keyword evidence="5" id="KW-0472">Membrane</keyword>
<dbReference type="RefSeq" id="WP_196566549.1">
    <property type="nucleotide sequence ID" value="NZ_JADRYY010000005.1"/>
</dbReference>
<dbReference type="EMBL" id="JADSJP010000006">
    <property type="protein sequence ID" value="MBG2878604.1"/>
    <property type="molecule type" value="Genomic_DNA"/>
</dbReference>
<dbReference type="InterPro" id="IPR007156">
    <property type="entry name" value="MamQ_LemA"/>
</dbReference>
<dbReference type="Proteomes" id="UP000614721">
    <property type="component" value="Unassembled WGS sequence"/>
</dbReference>
<dbReference type="PANTHER" id="PTHR34478">
    <property type="entry name" value="PROTEIN LEMA"/>
    <property type="match status" value="1"/>
</dbReference>
<name>A0ABS0IRW4_9GAMM</name>
<comment type="caution">
    <text evidence="6">The sequence shown here is derived from an EMBL/GenBank/DDBJ whole genome shotgun (WGS) entry which is preliminary data.</text>
</comment>
<proteinExistence type="inferred from homology"/>
<dbReference type="Gene3D" id="1.20.1440.20">
    <property type="entry name" value="LemA-like domain"/>
    <property type="match status" value="1"/>
</dbReference>
<comment type="subcellular location">
    <subcellularLocation>
        <location evidence="1">Membrane</location>
        <topology evidence="1">Single-pass membrane protein</topology>
    </subcellularLocation>
</comment>
<reference evidence="6 7" key="1">
    <citation type="submission" date="2020-11" db="EMBL/GenBank/DDBJ databases">
        <title>Enhanced detection system for hospital associated transmission using whole genome sequencing surveillance.</title>
        <authorList>
            <person name="Harrison L.H."/>
            <person name="Van Tyne D."/>
            <person name="Marsh J.W."/>
            <person name="Griffith M.P."/>
            <person name="Snyder D.J."/>
            <person name="Cooper V.S."/>
            <person name="Mustapha M."/>
        </authorList>
    </citation>
    <scope>NUCLEOTIDE SEQUENCE [LARGE SCALE GENOMIC DNA]</scope>
    <source>
        <strain evidence="6 7">PR00075</strain>
    </source>
</reference>
<dbReference type="Pfam" id="PF04011">
    <property type="entry name" value="LemA"/>
    <property type="match status" value="1"/>
</dbReference>
<evidence type="ECO:0000256" key="5">
    <source>
        <dbReference type="ARBA" id="ARBA00023136"/>
    </source>
</evidence>
<evidence type="ECO:0000313" key="7">
    <source>
        <dbReference type="Proteomes" id="UP000614721"/>
    </source>
</evidence>
<evidence type="ECO:0000256" key="4">
    <source>
        <dbReference type="ARBA" id="ARBA00022989"/>
    </source>
</evidence>
<dbReference type="PANTHER" id="PTHR34478:SF1">
    <property type="entry name" value="PROTEIN LEMA"/>
    <property type="match status" value="1"/>
</dbReference>
<evidence type="ECO:0000256" key="1">
    <source>
        <dbReference type="ARBA" id="ARBA00004167"/>
    </source>
</evidence>
<comment type="similarity">
    <text evidence="2">Belongs to the LemA family.</text>
</comment>
<keyword evidence="4" id="KW-1133">Transmembrane helix</keyword>
<evidence type="ECO:0000256" key="2">
    <source>
        <dbReference type="ARBA" id="ARBA00008854"/>
    </source>
</evidence>
<organism evidence="6 7">
    <name type="scientific">Proteus alimentorum</name>
    <dbReference type="NCBI Taxonomy" id="1973495"/>
    <lineage>
        <taxon>Bacteria</taxon>
        <taxon>Pseudomonadati</taxon>
        <taxon>Pseudomonadota</taxon>
        <taxon>Gammaproteobacteria</taxon>
        <taxon>Enterobacterales</taxon>
        <taxon>Morganellaceae</taxon>
        <taxon>Proteus</taxon>
    </lineage>
</organism>
<dbReference type="SUPFAM" id="SSF140478">
    <property type="entry name" value="LemA-like"/>
    <property type="match status" value="1"/>
</dbReference>
<keyword evidence="7" id="KW-1185">Reference proteome</keyword>
<accession>A0ABS0IRW4</accession>
<evidence type="ECO:0000256" key="3">
    <source>
        <dbReference type="ARBA" id="ARBA00022692"/>
    </source>
</evidence>
<protein>
    <submittedName>
        <fullName evidence="6">LemA family protein</fullName>
    </submittedName>
</protein>
<evidence type="ECO:0000313" key="6">
    <source>
        <dbReference type="EMBL" id="MBG2878604.1"/>
    </source>
</evidence>
<dbReference type="InterPro" id="IPR023353">
    <property type="entry name" value="LemA-like_dom_sf"/>
</dbReference>
<keyword evidence="3" id="KW-0812">Transmembrane</keyword>